<keyword evidence="1" id="KW-1133">Transmembrane helix</keyword>
<reference evidence="3" key="2">
    <citation type="submission" date="2004-02" db="EMBL/GenBank/DDBJ databases">
        <authorList>
            <consortium name="Genoscope"/>
            <consortium name="Whitehead Institute Centre for Genome Research"/>
        </authorList>
    </citation>
    <scope>NUCLEOTIDE SEQUENCE</scope>
</reference>
<dbReference type="AlphaFoldDB" id="Q4RBY0"/>
<reference evidence="3" key="1">
    <citation type="journal article" date="2004" name="Nature">
        <title>Genome duplication in the teleost fish Tetraodon nigroviridis reveals the early vertebrate proto-karyotype.</title>
        <authorList>
            <person name="Jaillon O."/>
            <person name="Aury J.-M."/>
            <person name="Brunet F."/>
            <person name="Petit J.-L."/>
            <person name="Stange-Thomann N."/>
            <person name="Mauceli E."/>
            <person name="Bouneau L."/>
            <person name="Fischer C."/>
            <person name="Ozouf-Costaz C."/>
            <person name="Bernot A."/>
            <person name="Nicaud S."/>
            <person name="Jaffe D."/>
            <person name="Fisher S."/>
            <person name="Lutfalla G."/>
            <person name="Dossat C."/>
            <person name="Segurens B."/>
            <person name="Dasilva C."/>
            <person name="Salanoubat M."/>
            <person name="Levy M."/>
            <person name="Boudet N."/>
            <person name="Castellano S."/>
            <person name="Anthouard V."/>
            <person name="Jubin C."/>
            <person name="Castelli V."/>
            <person name="Katinka M."/>
            <person name="Vacherie B."/>
            <person name="Biemont C."/>
            <person name="Skalli Z."/>
            <person name="Cattolico L."/>
            <person name="Poulain J."/>
            <person name="De Berardinis V."/>
            <person name="Cruaud C."/>
            <person name="Duprat S."/>
            <person name="Brottier P."/>
            <person name="Coutanceau J.-P."/>
            <person name="Gouzy J."/>
            <person name="Parra G."/>
            <person name="Lardier G."/>
            <person name="Chapple C."/>
            <person name="McKernan K.J."/>
            <person name="McEwan P."/>
            <person name="Bosak S."/>
            <person name="Kellis M."/>
            <person name="Volff J.-N."/>
            <person name="Guigo R."/>
            <person name="Zody M.C."/>
            <person name="Mesirov J."/>
            <person name="Lindblad-Toh K."/>
            <person name="Birren B."/>
            <person name="Nusbaum C."/>
            <person name="Kahn D."/>
            <person name="Robinson-Rechavi M."/>
            <person name="Laudet V."/>
            <person name="Schachter V."/>
            <person name="Quetier F."/>
            <person name="Saurin W."/>
            <person name="Scarpelli C."/>
            <person name="Wincker P."/>
            <person name="Lander E.S."/>
            <person name="Weissenbach J."/>
            <person name="Roest Crollius H."/>
        </authorList>
    </citation>
    <scope>NUCLEOTIDE SEQUENCE [LARGE SCALE GENOMIC DNA]</scope>
</reference>
<keyword evidence="1" id="KW-0812">Transmembrane</keyword>
<name>Q4RBY0_TETNG</name>
<dbReference type="PANTHER" id="PTHR21538">
    <property type="entry name" value="ANILLIN/RHOTEKIN RTKN"/>
    <property type="match status" value="1"/>
</dbReference>
<evidence type="ECO:0000256" key="1">
    <source>
        <dbReference type="SAM" id="Phobius"/>
    </source>
</evidence>
<organism evidence="3">
    <name type="scientific">Tetraodon nigroviridis</name>
    <name type="common">Spotted green pufferfish</name>
    <name type="synonym">Chelonodon nigroviridis</name>
    <dbReference type="NCBI Taxonomy" id="99883"/>
    <lineage>
        <taxon>Eukaryota</taxon>
        <taxon>Metazoa</taxon>
        <taxon>Chordata</taxon>
        <taxon>Craniata</taxon>
        <taxon>Vertebrata</taxon>
        <taxon>Euteleostomi</taxon>
        <taxon>Actinopterygii</taxon>
        <taxon>Neopterygii</taxon>
        <taxon>Teleostei</taxon>
        <taxon>Neoteleostei</taxon>
        <taxon>Acanthomorphata</taxon>
        <taxon>Eupercaria</taxon>
        <taxon>Tetraodontiformes</taxon>
        <taxon>Tetradontoidea</taxon>
        <taxon>Tetraodontidae</taxon>
        <taxon>Tetraodon</taxon>
    </lineage>
</organism>
<evidence type="ECO:0000259" key="2">
    <source>
        <dbReference type="Pfam" id="PF08174"/>
    </source>
</evidence>
<evidence type="ECO:0000313" key="3">
    <source>
        <dbReference type="EMBL" id="CAG14103.1"/>
    </source>
</evidence>
<dbReference type="InterPro" id="IPR012966">
    <property type="entry name" value="AHD"/>
</dbReference>
<sequence length="183" mass="20079">LHEEAVKLQTVVSQTLQALSCCTDEDHGRGSLEEAEAEKLLLVSCEKRAALLAEITRLREEKNSESEEASGEELDCVFQQPCRGTVVITNIRLPLKLEFVCSSHNRPGTTVINPYLQASITSKLKRKGLMLALVCVFAFLGRPSHYFFILIRYGPCNIVATPLATAADAQNGDTISFPTSVIL</sequence>
<gene>
    <name evidence="3" type="ORF">GSTENG00037618001</name>
</gene>
<dbReference type="OrthoDB" id="5915976at2759"/>
<feature type="transmembrane region" description="Helical" evidence="1">
    <location>
        <begin position="129"/>
        <end position="151"/>
    </location>
</feature>
<dbReference type="PANTHER" id="PTHR21538:SF26">
    <property type="entry name" value="ANILLIN ISOFORM X1"/>
    <property type="match status" value="1"/>
</dbReference>
<dbReference type="KEGG" id="tng:GSTEN00037618G001"/>
<dbReference type="GO" id="GO:0000281">
    <property type="term" value="P:mitotic cytokinesis"/>
    <property type="evidence" value="ECO:0007669"/>
    <property type="project" value="TreeGrafter"/>
</dbReference>
<dbReference type="Pfam" id="PF08174">
    <property type="entry name" value="Anillin"/>
    <property type="match status" value="1"/>
</dbReference>
<accession>Q4RBY0</accession>
<comment type="caution">
    <text evidence="3">The sequence shown here is derived from an EMBL/GenBank/DDBJ whole genome shotgun (WGS) entry which is preliminary data.</text>
</comment>
<keyword evidence="1" id="KW-0472">Membrane</keyword>
<feature type="non-terminal residue" evidence="3">
    <location>
        <position position="183"/>
    </location>
</feature>
<protein>
    <submittedName>
        <fullName evidence="3">(spotted green pufferfish) hypothetical protein</fullName>
    </submittedName>
</protein>
<dbReference type="InterPro" id="IPR051364">
    <property type="entry name" value="Cytokinesis/Rho-signaling"/>
</dbReference>
<dbReference type="EMBL" id="CAAE01020354">
    <property type="protein sequence ID" value="CAG14103.1"/>
    <property type="molecule type" value="Genomic_DNA"/>
</dbReference>
<feature type="non-terminal residue" evidence="3">
    <location>
        <position position="1"/>
    </location>
</feature>
<feature type="domain" description="Anillin homology" evidence="2">
    <location>
        <begin position="82"/>
        <end position="183"/>
    </location>
</feature>
<dbReference type="GO" id="GO:0000915">
    <property type="term" value="P:actomyosin contractile ring assembly"/>
    <property type="evidence" value="ECO:0007669"/>
    <property type="project" value="TreeGrafter"/>
</dbReference>
<dbReference type="GO" id="GO:0031106">
    <property type="term" value="P:septin ring organization"/>
    <property type="evidence" value="ECO:0007669"/>
    <property type="project" value="TreeGrafter"/>
</dbReference>
<dbReference type="GO" id="GO:0005826">
    <property type="term" value="C:actomyosin contractile ring"/>
    <property type="evidence" value="ECO:0007669"/>
    <property type="project" value="TreeGrafter"/>
</dbReference>
<proteinExistence type="predicted"/>